<protein>
    <recommendedName>
        <fullName evidence="4">NodB homology domain-containing protein</fullName>
    </recommendedName>
</protein>
<dbReference type="InterPro" id="IPR002509">
    <property type="entry name" value="NODB_dom"/>
</dbReference>
<dbReference type="InterPro" id="IPR050248">
    <property type="entry name" value="Polysacc_deacetylase_ArnD"/>
</dbReference>
<gene>
    <name evidence="5" type="ORF">GCM10009745_84070</name>
</gene>
<dbReference type="Pfam" id="PF01522">
    <property type="entry name" value="Polysacc_deac_1"/>
    <property type="match status" value="1"/>
</dbReference>
<keyword evidence="2" id="KW-0378">Hydrolase</keyword>
<dbReference type="PROSITE" id="PS51677">
    <property type="entry name" value="NODB"/>
    <property type="match status" value="1"/>
</dbReference>
<proteinExistence type="predicted"/>
<accession>A0ABN2JC07</accession>
<keyword evidence="6" id="KW-1185">Reference proteome</keyword>
<evidence type="ECO:0000259" key="4">
    <source>
        <dbReference type="PROSITE" id="PS51677"/>
    </source>
</evidence>
<evidence type="ECO:0000256" key="2">
    <source>
        <dbReference type="ARBA" id="ARBA00022801"/>
    </source>
</evidence>
<feature type="transmembrane region" description="Helical" evidence="3">
    <location>
        <begin position="12"/>
        <end position="33"/>
    </location>
</feature>
<dbReference type="Gene3D" id="3.20.20.370">
    <property type="entry name" value="Glycoside hydrolase/deacetylase"/>
    <property type="match status" value="1"/>
</dbReference>
<reference evidence="5 6" key="1">
    <citation type="journal article" date="2019" name="Int. J. Syst. Evol. Microbiol.">
        <title>The Global Catalogue of Microorganisms (GCM) 10K type strain sequencing project: providing services to taxonomists for standard genome sequencing and annotation.</title>
        <authorList>
            <consortium name="The Broad Institute Genomics Platform"/>
            <consortium name="The Broad Institute Genome Sequencing Center for Infectious Disease"/>
            <person name="Wu L."/>
            <person name="Ma J."/>
        </authorList>
    </citation>
    <scope>NUCLEOTIDE SEQUENCE [LARGE SCALE GENOMIC DNA]</scope>
    <source>
        <strain evidence="5 6">JCM 14307</strain>
    </source>
</reference>
<dbReference type="SUPFAM" id="SSF88713">
    <property type="entry name" value="Glycoside hydrolase/deacetylase"/>
    <property type="match status" value="1"/>
</dbReference>
<keyword evidence="3" id="KW-0812">Transmembrane</keyword>
<name>A0ABN2JC07_9ACTN</name>
<dbReference type="RefSeq" id="WP_344165973.1">
    <property type="nucleotide sequence ID" value="NZ_BAAANF010000042.1"/>
</dbReference>
<keyword evidence="3" id="KW-0472">Membrane</keyword>
<dbReference type="Proteomes" id="UP001500280">
    <property type="component" value="Unassembled WGS sequence"/>
</dbReference>
<keyword evidence="1" id="KW-0479">Metal-binding</keyword>
<comment type="caution">
    <text evidence="5">The sequence shown here is derived from an EMBL/GenBank/DDBJ whole genome shotgun (WGS) entry which is preliminary data.</text>
</comment>
<evidence type="ECO:0000313" key="5">
    <source>
        <dbReference type="EMBL" id="GAA1722182.1"/>
    </source>
</evidence>
<evidence type="ECO:0000256" key="1">
    <source>
        <dbReference type="ARBA" id="ARBA00022723"/>
    </source>
</evidence>
<dbReference type="EMBL" id="BAAANF010000042">
    <property type="protein sequence ID" value="GAA1722182.1"/>
    <property type="molecule type" value="Genomic_DNA"/>
</dbReference>
<keyword evidence="3" id="KW-1133">Transmembrane helix</keyword>
<sequence length="241" mass="25860">METRLTRTGQRLTGLAMLVAVSAVIGTIVVVAARPHTQAAPPPAPVAPVKTTPLPTKYVVLTFDDGPDPAYTPRVLEVLAKYDVKATFFEVGKNVARHPELTKRIHAAGHTIQNHTWNHADLRHQTAAGFRKQVGDTDQAIRSAAGITPTCLRPPYGGVSTTVRQRAKALGKELVLWTIDSRDWSKPGPAVIEKRVLGGVKSGSVILMHDGGGNRSQTIAALPGILEKLKAQGYGFRTLSC</sequence>
<organism evidence="5 6">
    <name type="scientific">Kribbella yunnanensis</name>
    <dbReference type="NCBI Taxonomy" id="190194"/>
    <lineage>
        <taxon>Bacteria</taxon>
        <taxon>Bacillati</taxon>
        <taxon>Actinomycetota</taxon>
        <taxon>Actinomycetes</taxon>
        <taxon>Propionibacteriales</taxon>
        <taxon>Kribbellaceae</taxon>
        <taxon>Kribbella</taxon>
    </lineage>
</organism>
<feature type="domain" description="NodB homology" evidence="4">
    <location>
        <begin position="57"/>
        <end position="237"/>
    </location>
</feature>
<dbReference type="CDD" id="cd10917">
    <property type="entry name" value="CE4_NodB_like_6s_7s"/>
    <property type="match status" value="1"/>
</dbReference>
<dbReference type="InterPro" id="IPR011330">
    <property type="entry name" value="Glyco_hydro/deAcase_b/a-brl"/>
</dbReference>
<evidence type="ECO:0000313" key="6">
    <source>
        <dbReference type="Proteomes" id="UP001500280"/>
    </source>
</evidence>
<dbReference type="PANTHER" id="PTHR10587:SF133">
    <property type="entry name" value="CHITIN DEACETYLASE 1-RELATED"/>
    <property type="match status" value="1"/>
</dbReference>
<dbReference type="PANTHER" id="PTHR10587">
    <property type="entry name" value="GLYCOSYL TRANSFERASE-RELATED"/>
    <property type="match status" value="1"/>
</dbReference>
<evidence type="ECO:0000256" key="3">
    <source>
        <dbReference type="SAM" id="Phobius"/>
    </source>
</evidence>